<dbReference type="EMBL" id="LK932465">
    <property type="protein sequence ID" value="CDS83056.1"/>
    <property type="molecule type" value="Genomic_DNA"/>
</dbReference>
<evidence type="ECO:0000313" key="1">
    <source>
        <dbReference type="EMBL" id="CDS83056.1"/>
    </source>
</evidence>
<dbReference type="KEGG" id="pdf:CD630DERM_01811"/>
<evidence type="ECO:0000313" key="3">
    <source>
        <dbReference type="EMBL" id="CDS97664.1"/>
    </source>
</evidence>
<protein>
    <submittedName>
        <fullName evidence="2">Uncharacterized protein</fullName>
    </submittedName>
</protein>
<accession>A0A068ZWU5</accession>
<dbReference type="AlphaFoldDB" id="A0A068ZWU5"/>
<sequence>MNSNLLRNKYILIKIDTYIPRIKNSQDSTQGYTYKELK</sequence>
<evidence type="ECO:0000313" key="2">
    <source>
        <dbReference type="EMBL" id="CDS83204.1"/>
    </source>
</evidence>
<organism evidence="2">
    <name type="scientific">Clostridioides difficile</name>
    <name type="common">Peptoclostridium difficile</name>
    <dbReference type="NCBI Taxonomy" id="1496"/>
    <lineage>
        <taxon>Bacteria</taxon>
        <taxon>Bacillati</taxon>
        <taxon>Bacillota</taxon>
        <taxon>Clostridia</taxon>
        <taxon>Peptostreptococcales</taxon>
        <taxon>Peptostreptococcaceae</taxon>
        <taxon>Clostridioides</taxon>
    </lineage>
</organism>
<gene>
    <name evidence="3" type="ORF">BN1095_210081</name>
    <name evidence="1" type="ORF">BN1096_160077</name>
    <name evidence="2" type="ORF">BN1097_140078</name>
</gene>
<proteinExistence type="predicted"/>
<dbReference type="EMBL" id="LK932861">
    <property type="protein sequence ID" value="CDS97664.1"/>
    <property type="molecule type" value="Genomic_DNA"/>
</dbReference>
<name>A0A068ZWU5_CLODI</name>
<reference evidence="2" key="1">
    <citation type="submission" date="2014-07" db="EMBL/GenBank/DDBJ databases">
        <authorList>
            <person name="Monot Marc"/>
        </authorList>
    </citation>
    <scope>NUCLEOTIDE SEQUENCE</scope>
    <source>
        <strain evidence="3">7032989</strain>
        <strain evidence="2">7032994</strain>
    </source>
</reference>
<dbReference type="EMBL" id="LK932347">
    <property type="protein sequence ID" value="CDS83204.1"/>
    <property type="molecule type" value="Genomic_DNA"/>
</dbReference>